<dbReference type="Gene3D" id="3.50.50.60">
    <property type="entry name" value="FAD/NAD(P)-binding domain"/>
    <property type="match status" value="2"/>
</dbReference>
<dbReference type="PRINTS" id="PR00411">
    <property type="entry name" value="PNDRDTASEI"/>
</dbReference>
<keyword evidence="2" id="KW-0285">Flavoprotein</keyword>
<dbReference type="AlphaFoldDB" id="A0A101RPC7"/>
<feature type="domain" description="FAD/NAD(P)-binding" evidence="5">
    <location>
        <begin position="5"/>
        <end position="302"/>
    </location>
</feature>
<dbReference type="STRING" id="58343.AQJ46_39585"/>
<dbReference type="EMBL" id="LMWU01000050">
    <property type="protein sequence ID" value="KUN59345.1"/>
    <property type="molecule type" value="Genomic_DNA"/>
</dbReference>
<evidence type="ECO:0000256" key="3">
    <source>
        <dbReference type="ARBA" id="ARBA00022827"/>
    </source>
</evidence>
<dbReference type="SUPFAM" id="SSF51905">
    <property type="entry name" value="FAD/NAD(P)-binding domain"/>
    <property type="match status" value="1"/>
</dbReference>
<evidence type="ECO:0000259" key="6">
    <source>
        <dbReference type="Pfam" id="PF14759"/>
    </source>
</evidence>
<dbReference type="PRINTS" id="PR00368">
    <property type="entry name" value="FADPNR"/>
</dbReference>
<evidence type="ECO:0000259" key="5">
    <source>
        <dbReference type="Pfam" id="PF07992"/>
    </source>
</evidence>
<dbReference type="Proteomes" id="UP000053669">
    <property type="component" value="Unassembled WGS sequence"/>
</dbReference>
<evidence type="ECO:0000313" key="7">
    <source>
        <dbReference type="EMBL" id="KUN59345.1"/>
    </source>
</evidence>
<protein>
    <submittedName>
        <fullName evidence="7">Pyridine nucleotide-disulfide oxidoreductase</fullName>
    </submittedName>
</protein>
<keyword evidence="3" id="KW-0274">FAD</keyword>
<keyword evidence="4" id="KW-0560">Oxidoreductase</keyword>
<dbReference type="InterPro" id="IPR028202">
    <property type="entry name" value="Reductase_C"/>
</dbReference>
<accession>A0A101RPC7</accession>
<evidence type="ECO:0000256" key="1">
    <source>
        <dbReference type="ARBA" id="ARBA00001974"/>
    </source>
</evidence>
<dbReference type="SUPFAM" id="SSF55424">
    <property type="entry name" value="FAD/NAD-linked reductases, dimerisation (C-terminal) domain"/>
    <property type="match status" value="1"/>
</dbReference>
<dbReference type="Gene3D" id="3.30.390.30">
    <property type="match status" value="1"/>
</dbReference>
<proteinExistence type="predicted"/>
<comment type="caution">
    <text evidence="7">The sequence shown here is derived from an EMBL/GenBank/DDBJ whole genome shotgun (WGS) entry which is preliminary data.</text>
</comment>
<dbReference type="InterPro" id="IPR016156">
    <property type="entry name" value="FAD/NAD-linked_Rdtase_dimer_sf"/>
</dbReference>
<feature type="domain" description="Reductase C-terminal" evidence="6">
    <location>
        <begin position="323"/>
        <end position="394"/>
    </location>
</feature>
<dbReference type="InterPro" id="IPR050446">
    <property type="entry name" value="FAD-oxidoreductase/Apoptosis"/>
</dbReference>
<sequence>MGTRRLVVVGASLAGLRAVEAARKGGFEGRITLVGAEPHLPYDRPPLSKQFLDANGADVPPPTFRTEEMLRTDLGAELLLGAPATCLDTAARTVVVGERPIGYDALVIATGAIARRLPGTEGLAGVHTLRTLDDAAAVRRALDAGARTVVIGAGFIGAETAAAARKRGLDVVVVEAQATPLVRAVGRTMGGALASLHRRHGTDLRCGLSVTALEGDGRVERVRLSDGSVLDADLVVVGTGAVPATDWLVGTGLTLDDGVVCDETLFTGAEGVYAAGDVARWHNPVFDRPMRLEHWTSAAEQGALAARNALNPGAAKGYATVPYFWSDQYDTRIQFVGVPDAEEIVVADGDIERDHQGVALYRAGDRLVGALAVNRPTEIMKYRRLVARGASWEEGLAFARSRSDSRQTADV</sequence>
<name>A0A101RPC7_9ACTN</name>
<dbReference type="GO" id="GO:0016651">
    <property type="term" value="F:oxidoreductase activity, acting on NAD(P)H"/>
    <property type="evidence" value="ECO:0007669"/>
    <property type="project" value="TreeGrafter"/>
</dbReference>
<dbReference type="InterPro" id="IPR023753">
    <property type="entry name" value="FAD/NAD-binding_dom"/>
</dbReference>
<gene>
    <name evidence="7" type="ORF">AQJ46_39585</name>
</gene>
<evidence type="ECO:0000313" key="8">
    <source>
        <dbReference type="Proteomes" id="UP000053669"/>
    </source>
</evidence>
<evidence type="ECO:0000256" key="2">
    <source>
        <dbReference type="ARBA" id="ARBA00022630"/>
    </source>
</evidence>
<dbReference type="PANTHER" id="PTHR43557:SF2">
    <property type="entry name" value="RIESKE DOMAIN-CONTAINING PROTEIN-RELATED"/>
    <property type="match status" value="1"/>
</dbReference>
<comment type="cofactor">
    <cofactor evidence="1">
        <name>FAD</name>
        <dbReference type="ChEBI" id="CHEBI:57692"/>
    </cofactor>
</comment>
<organism evidence="7 8">
    <name type="scientific">Streptomyces canus</name>
    <dbReference type="NCBI Taxonomy" id="58343"/>
    <lineage>
        <taxon>Bacteria</taxon>
        <taxon>Bacillati</taxon>
        <taxon>Actinomycetota</taxon>
        <taxon>Actinomycetes</taxon>
        <taxon>Kitasatosporales</taxon>
        <taxon>Streptomycetaceae</taxon>
        <taxon>Streptomyces</taxon>
        <taxon>Streptomyces aurantiacus group</taxon>
    </lineage>
</organism>
<dbReference type="Pfam" id="PF07992">
    <property type="entry name" value="Pyr_redox_2"/>
    <property type="match status" value="1"/>
</dbReference>
<dbReference type="GO" id="GO:0005737">
    <property type="term" value="C:cytoplasm"/>
    <property type="evidence" value="ECO:0007669"/>
    <property type="project" value="TreeGrafter"/>
</dbReference>
<dbReference type="Pfam" id="PF14759">
    <property type="entry name" value="Reductase_C"/>
    <property type="match status" value="1"/>
</dbReference>
<dbReference type="InterPro" id="IPR036188">
    <property type="entry name" value="FAD/NAD-bd_sf"/>
</dbReference>
<reference evidence="7 8" key="1">
    <citation type="submission" date="2015-10" db="EMBL/GenBank/DDBJ databases">
        <title>Draft genome sequence of Streptomyces canus DSM 40017, type strain for the species Streptomyces canus.</title>
        <authorList>
            <person name="Ruckert C."/>
            <person name="Winkler A."/>
            <person name="Kalinowski J."/>
            <person name="Kampfer P."/>
            <person name="Glaeser S."/>
        </authorList>
    </citation>
    <scope>NUCLEOTIDE SEQUENCE [LARGE SCALE GENOMIC DNA]</scope>
    <source>
        <strain evidence="7 8">DSM 40017</strain>
    </source>
</reference>
<dbReference type="PANTHER" id="PTHR43557">
    <property type="entry name" value="APOPTOSIS-INDUCING FACTOR 1"/>
    <property type="match status" value="1"/>
</dbReference>
<evidence type="ECO:0000256" key="4">
    <source>
        <dbReference type="ARBA" id="ARBA00023002"/>
    </source>
</evidence>
<dbReference type="RefSeq" id="WP_059210177.1">
    <property type="nucleotide sequence ID" value="NZ_KQ948672.1"/>
</dbReference>